<dbReference type="InterPro" id="IPR051310">
    <property type="entry name" value="MCP_chemotaxis"/>
</dbReference>
<dbReference type="RefSeq" id="WP_220809224.1">
    <property type="nucleotide sequence ID" value="NZ_BPMK01000012.1"/>
</dbReference>
<dbReference type="EMBL" id="BPMK01000012">
    <property type="protein sequence ID" value="GIZ52805.1"/>
    <property type="molecule type" value="Genomic_DNA"/>
</dbReference>
<feature type="domain" description="Methyl-accepting transducer" evidence="7">
    <location>
        <begin position="269"/>
        <end position="498"/>
    </location>
</feature>
<sequence>MKLNRFSIATRLGLAFAAILLMMLSLAGAGLWSMSETQNRLERITKENGRKTELLHTMSSSVHIVSRVIRTLALLDDGAKIEAEARKITDARARYDDARAALEKLPATSTGTALRAKIDAARAAARPLNDQLMALARENKDAEVTELLLSKAGPASQAWLEAIDEALALQQTASEAEVEAADAAYRTAFGVVVALSVLALLLGMLAAWMISRSITRPLGAAVEFARAVAAGDLTRSVTPDGQDETAALLAALGDMNASLAGIVGTIRSGSDMIATASGEIASGNQDLSARTEEQASSLEETASSMEELTSTVRQNAENAQQANQLARSASDVAGRGGEAVAAMVANVGELATSARKIADIIGVIDGIAFQTNILALNAAVEAARAGEQGRGFAVVAAEVRTLAQRSASAAREIKTLIGDSLEKVDAGARLADQAGSTMSEVVSGIRNVTDIMDEISAASREQATGIAQVNDAVTQMDQVTQQNAALVEQAAAAASSLQDQAMQLARAVSVFRVPGGRDTASAAVPAVAKPAAARKAPTLPRNAALTAPRAVGTPAPDGEWETF</sequence>
<feature type="transmembrane region" description="Helical" evidence="6">
    <location>
        <begin position="188"/>
        <end position="210"/>
    </location>
</feature>
<feature type="coiled-coil region" evidence="4">
    <location>
        <begin position="469"/>
        <end position="507"/>
    </location>
</feature>
<dbReference type="InterPro" id="IPR004090">
    <property type="entry name" value="Chemotax_Me-accpt_rcpt"/>
</dbReference>
<proteinExistence type="inferred from homology"/>
<dbReference type="Pfam" id="PF12729">
    <property type="entry name" value="4HB_MCP_1"/>
    <property type="match status" value="1"/>
</dbReference>
<dbReference type="InterPro" id="IPR024478">
    <property type="entry name" value="HlyB_4HB_MCP"/>
</dbReference>
<evidence type="ECO:0000256" key="3">
    <source>
        <dbReference type="PROSITE-ProRule" id="PRU00284"/>
    </source>
</evidence>
<organism evidence="9 10">
    <name type="scientific">Noviherbaspirillum aridicola</name>
    <dbReference type="NCBI Taxonomy" id="2849687"/>
    <lineage>
        <taxon>Bacteria</taxon>
        <taxon>Pseudomonadati</taxon>
        <taxon>Pseudomonadota</taxon>
        <taxon>Betaproteobacteria</taxon>
        <taxon>Burkholderiales</taxon>
        <taxon>Oxalobacteraceae</taxon>
        <taxon>Noviherbaspirillum</taxon>
    </lineage>
</organism>
<dbReference type="PANTHER" id="PTHR43531">
    <property type="entry name" value="PROTEIN ICFG"/>
    <property type="match status" value="1"/>
</dbReference>
<evidence type="ECO:0000313" key="9">
    <source>
        <dbReference type="EMBL" id="GIZ52805.1"/>
    </source>
</evidence>
<dbReference type="Gene3D" id="1.10.287.950">
    <property type="entry name" value="Methyl-accepting chemotaxis protein"/>
    <property type="match status" value="1"/>
</dbReference>
<dbReference type="Pfam" id="PF00015">
    <property type="entry name" value="MCPsignal"/>
    <property type="match status" value="1"/>
</dbReference>
<dbReference type="PRINTS" id="PR00260">
    <property type="entry name" value="CHEMTRNSDUCR"/>
</dbReference>
<name>A0ABQ4Q7L5_9BURK</name>
<evidence type="ECO:0000313" key="10">
    <source>
        <dbReference type="Proteomes" id="UP000887222"/>
    </source>
</evidence>
<feature type="region of interest" description="Disordered" evidence="5">
    <location>
        <begin position="283"/>
        <end position="303"/>
    </location>
</feature>
<gene>
    <name evidence="9" type="ORF">NCCP691_28190</name>
</gene>
<keyword evidence="1" id="KW-0488">Methylation</keyword>
<dbReference type="CDD" id="cd11386">
    <property type="entry name" value="MCP_signal"/>
    <property type="match status" value="1"/>
</dbReference>
<evidence type="ECO:0000256" key="4">
    <source>
        <dbReference type="SAM" id="Coils"/>
    </source>
</evidence>
<keyword evidence="6" id="KW-0472">Membrane</keyword>
<dbReference type="SUPFAM" id="SSF58104">
    <property type="entry name" value="Methyl-accepting chemotaxis protein (MCP) signaling domain"/>
    <property type="match status" value="1"/>
</dbReference>
<dbReference type="Proteomes" id="UP000887222">
    <property type="component" value="Unassembled WGS sequence"/>
</dbReference>
<evidence type="ECO:0000259" key="7">
    <source>
        <dbReference type="PROSITE" id="PS50111"/>
    </source>
</evidence>
<accession>A0ABQ4Q7L5</accession>
<feature type="domain" description="HAMP" evidence="8">
    <location>
        <begin position="212"/>
        <end position="264"/>
    </location>
</feature>
<evidence type="ECO:0000259" key="8">
    <source>
        <dbReference type="PROSITE" id="PS50885"/>
    </source>
</evidence>
<protein>
    <recommendedName>
        <fullName evidence="11">Methyl-accepting chemotaxis protein</fullName>
    </recommendedName>
</protein>
<keyword evidence="10" id="KW-1185">Reference proteome</keyword>
<evidence type="ECO:0008006" key="11">
    <source>
        <dbReference type="Google" id="ProtNLM"/>
    </source>
</evidence>
<dbReference type="Pfam" id="PF00672">
    <property type="entry name" value="HAMP"/>
    <property type="match status" value="1"/>
</dbReference>
<dbReference type="PROSITE" id="PS50885">
    <property type="entry name" value="HAMP"/>
    <property type="match status" value="1"/>
</dbReference>
<keyword evidence="6" id="KW-1133">Transmembrane helix</keyword>
<evidence type="ECO:0000256" key="1">
    <source>
        <dbReference type="ARBA" id="ARBA00022481"/>
    </source>
</evidence>
<dbReference type="PANTHER" id="PTHR43531:SF14">
    <property type="entry name" value="METHYL-ACCEPTING CHEMOTAXIS PROTEIN I-RELATED"/>
    <property type="match status" value="1"/>
</dbReference>
<keyword evidence="3" id="KW-0807">Transducer</keyword>
<dbReference type="CDD" id="cd06225">
    <property type="entry name" value="HAMP"/>
    <property type="match status" value="1"/>
</dbReference>
<feature type="region of interest" description="Disordered" evidence="5">
    <location>
        <begin position="539"/>
        <end position="563"/>
    </location>
</feature>
<dbReference type="InterPro" id="IPR047347">
    <property type="entry name" value="YvaQ-like_sensor"/>
</dbReference>
<dbReference type="SMART" id="SM00283">
    <property type="entry name" value="MA"/>
    <property type="match status" value="1"/>
</dbReference>
<dbReference type="InterPro" id="IPR004089">
    <property type="entry name" value="MCPsignal_dom"/>
</dbReference>
<keyword evidence="4" id="KW-0175">Coiled coil</keyword>
<evidence type="ECO:0000256" key="2">
    <source>
        <dbReference type="ARBA" id="ARBA00029447"/>
    </source>
</evidence>
<dbReference type="InterPro" id="IPR003660">
    <property type="entry name" value="HAMP_dom"/>
</dbReference>
<comment type="similarity">
    <text evidence="2">Belongs to the methyl-accepting chemotaxis (MCP) protein family.</text>
</comment>
<comment type="caution">
    <text evidence="9">The sequence shown here is derived from an EMBL/GenBank/DDBJ whole genome shotgun (WGS) entry which is preliminary data.</text>
</comment>
<evidence type="ECO:0000256" key="6">
    <source>
        <dbReference type="SAM" id="Phobius"/>
    </source>
</evidence>
<reference evidence="9 10" key="1">
    <citation type="journal article" date="2022" name="Int. J. Syst. Evol. Microbiol.">
        <title>Noviherbaspirillum aridicola sp. nov., isolated from an arid soil in Pakistan.</title>
        <authorList>
            <person name="Khan I.U."/>
            <person name="Saqib M."/>
            <person name="Amin A."/>
            <person name="Hussain F."/>
            <person name="Li L."/>
            <person name="Liu Y.H."/>
            <person name="Fang B.Z."/>
            <person name="Ahmed I."/>
            <person name="Li W.J."/>
        </authorList>
    </citation>
    <scope>NUCLEOTIDE SEQUENCE [LARGE SCALE GENOMIC DNA]</scope>
    <source>
        <strain evidence="9 10">NCCP-691</strain>
    </source>
</reference>
<dbReference type="PROSITE" id="PS50111">
    <property type="entry name" value="CHEMOTAXIS_TRANSDUC_2"/>
    <property type="match status" value="1"/>
</dbReference>
<evidence type="ECO:0000256" key="5">
    <source>
        <dbReference type="SAM" id="MobiDB-lite"/>
    </source>
</evidence>
<keyword evidence="6" id="KW-0812">Transmembrane</keyword>
<dbReference type="CDD" id="cd19411">
    <property type="entry name" value="MCP2201-like_sensor"/>
    <property type="match status" value="1"/>
</dbReference>
<dbReference type="SMART" id="SM00304">
    <property type="entry name" value="HAMP"/>
    <property type="match status" value="1"/>
</dbReference>